<dbReference type="InterPro" id="IPR009057">
    <property type="entry name" value="Homeodomain-like_sf"/>
</dbReference>
<evidence type="ECO:0000313" key="7">
    <source>
        <dbReference type="Proteomes" id="UP000377595"/>
    </source>
</evidence>
<dbReference type="SUPFAM" id="SSF46689">
    <property type="entry name" value="Homeodomain-like"/>
    <property type="match status" value="1"/>
</dbReference>
<dbReference type="GO" id="GO:0003700">
    <property type="term" value="F:DNA-binding transcription factor activity"/>
    <property type="evidence" value="ECO:0007669"/>
    <property type="project" value="TreeGrafter"/>
</dbReference>
<gene>
    <name evidence="6" type="ORF">Aple_019510</name>
</gene>
<protein>
    <recommendedName>
        <fullName evidence="5">HTH tetR-type domain-containing protein</fullName>
    </recommendedName>
</protein>
<dbReference type="Pfam" id="PF00440">
    <property type="entry name" value="TetR_N"/>
    <property type="match status" value="1"/>
</dbReference>
<proteinExistence type="predicted"/>
<dbReference type="Gene3D" id="1.10.357.10">
    <property type="entry name" value="Tetracycline Repressor, domain 2"/>
    <property type="match status" value="1"/>
</dbReference>
<accession>A0A5M3XBK6</accession>
<dbReference type="InterPro" id="IPR036271">
    <property type="entry name" value="Tet_transcr_reg_TetR-rel_C_sf"/>
</dbReference>
<dbReference type="PANTHER" id="PTHR30055:SF151">
    <property type="entry name" value="TRANSCRIPTIONAL REGULATORY PROTEIN"/>
    <property type="match status" value="1"/>
</dbReference>
<dbReference type="SUPFAM" id="SSF48498">
    <property type="entry name" value="Tetracyclin repressor-like, C-terminal domain"/>
    <property type="match status" value="1"/>
</dbReference>
<dbReference type="AlphaFoldDB" id="A0A5M3XBK6"/>
<sequence length="215" mass="23231">MGIGKRTGRRRTLDDGQIVAAARFVGVAEFTMPAVASRLGVSHSTLYRYFADRDDLALAVINQIVAEASWPEPDGDWRAAVIDYATALWAAFDRNPGLAQAAWKASTVPDAMVPVLESLGAHIVGHGFTPYDAVLLLDFVSDLALSTFILMSHLDRPAGSAPGSPSVRETYRHGLGRIGVIGPAIPAEIWHGRGWFDEKVSIFLDGFALRRFNAG</sequence>
<keyword evidence="7" id="KW-1185">Reference proteome</keyword>
<dbReference type="Proteomes" id="UP000377595">
    <property type="component" value="Unassembled WGS sequence"/>
</dbReference>
<dbReference type="PROSITE" id="PS50977">
    <property type="entry name" value="HTH_TETR_2"/>
    <property type="match status" value="1"/>
</dbReference>
<dbReference type="RefSeq" id="WP_155344176.1">
    <property type="nucleotide sequence ID" value="NZ_BAAAHM010000018.1"/>
</dbReference>
<dbReference type="GO" id="GO:0000976">
    <property type="term" value="F:transcription cis-regulatory region binding"/>
    <property type="evidence" value="ECO:0007669"/>
    <property type="project" value="TreeGrafter"/>
</dbReference>
<evidence type="ECO:0000256" key="3">
    <source>
        <dbReference type="ARBA" id="ARBA00023163"/>
    </source>
</evidence>
<dbReference type="InterPro" id="IPR050109">
    <property type="entry name" value="HTH-type_TetR-like_transc_reg"/>
</dbReference>
<name>A0A5M3XBK6_9ACTN</name>
<feature type="DNA-binding region" description="H-T-H motif" evidence="4">
    <location>
        <begin position="31"/>
        <end position="50"/>
    </location>
</feature>
<evidence type="ECO:0000259" key="5">
    <source>
        <dbReference type="PROSITE" id="PS50977"/>
    </source>
</evidence>
<reference evidence="6 7" key="1">
    <citation type="submission" date="2019-10" db="EMBL/GenBank/DDBJ databases">
        <title>Whole genome shotgun sequence of Acrocarpospora pleiomorpha NBRC 16267.</title>
        <authorList>
            <person name="Ichikawa N."/>
            <person name="Kimura A."/>
            <person name="Kitahashi Y."/>
            <person name="Komaki H."/>
            <person name="Oguchi A."/>
        </authorList>
    </citation>
    <scope>NUCLEOTIDE SEQUENCE [LARGE SCALE GENOMIC DNA]</scope>
    <source>
        <strain evidence="6 7">NBRC 16267</strain>
    </source>
</reference>
<comment type="caution">
    <text evidence="6">The sequence shown here is derived from an EMBL/GenBank/DDBJ whole genome shotgun (WGS) entry which is preliminary data.</text>
</comment>
<dbReference type="InterPro" id="IPR001647">
    <property type="entry name" value="HTH_TetR"/>
</dbReference>
<evidence type="ECO:0000256" key="1">
    <source>
        <dbReference type="ARBA" id="ARBA00023015"/>
    </source>
</evidence>
<dbReference type="OrthoDB" id="329481at2"/>
<keyword evidence="3" id="KW-0804">Transcription</keyword>
<organism evidence="6 7">
    <name type="scientific">Acrocarpospora pleiomorpha</name>
    <dbReference type="NCBI Taxonomy" id="90975"/>
    <lineage>
        <taxon>Bacteria</taxon>
        <taxon>Bacillati</taxon>
        <taxon>Actinomycetota</taxon>
        <taxon>Actinomycetes</taxon>
        <taxon>Streptosporangiales</taxon>
        <taxon>Streptosporangiaceae</taxon>
        <taxon>Acrocarpospora</taxon>
    </lineage>
</organism>
<evidence type="ECO:0000256" key="4">
    <source>
        <dbReference type="PROSITE-ProRule" id="PRU00335"/>
    </source>
</evidence>
<keyword evidence="2 4" id="KW-0238">DNA-binding</keyword>
<dbReference type="PANTHER" id="PTHR30055">
    <property type="entry name" value="HTH-TYPE TRANSCRIPTIONAL REGULATOR RUTR"/>
    <property type="match status" value="1"/>
</dbReference>
<feature type="domain" description="HTH tetR-type" evidence="5">
    <location>
        <begin position="6"/>
        <end position="68"/>
    </location>
</feature>
<evidence type="ECO:0000256" key="2">
    <source>
        <dbReference type="ARBA" id="ARBA00023125"/>
    </source>
</evidence>
<evidence type="ECO:0000313" key="6">
    <source>
        <dbReference type="EMBL" id="GES19055.1"/>
    </source>
</evidence>
<dbReference type="EMBL" id="BLAF01000010">
    <property type="protein sequence ID" value="GES19055.1"/>
    <property type="molecule type" value="Genomic_DNA"/>
</dbReference>
<keyword evidence="1" id="KW-0805">Transcription regulation</keyword>